<dbReference type="Proteomes" id="UP000281406">
    <property type="component" value="Unassembled WGS sequence"/>
</dbReference>
<keyword evidence="3" id="KW-1185">Reference proteome</keyword>
<keyword evidence="1" id="KW-0812">Transmembrane</keyword>
<evidence type="ECO:0000256" key="1">
    <source>
        <dbReference type="SAM" id="Phobius"/>
    </source>
</evidence>
<evidence type="ECO:0000313" key="2">
    <source>
        <dbReference type="EMBL" id="ROL45775.1"/>
    </source>
</evidence>
<reference evidence="2 3" key="1">
    <citation type="submission" date="2018-10" db="EMBL/GenBank/DDBJ databases">
        <title>Genome assembly for a Yunnan-Guizhou Plateau 3E fish, Anabarilius grahami (Regan), and its evolutionary and genetic applications.</title>
        <authorList>
            <person name="Jiang W."/>
        </authorList>
    </citation>
    <scope>NUCLEOTIDE SEQUENCE [LARGE SCALE GENOMIC DNA]</scope>
    <source>
        <strain evidence="2">AG-KIZ</strain>
        <tissue evidence="2">Muscle</tissue>
    </source>
</reference>
<protein>
    <submittedName>
        <fullName evidence="2">Uncharacterized protein</fullName>
    </submittedName>
</protein>
<feature type="transmembrane region" description="Helical" evidence="1">
    <location>
        <begin position="56"/>
        <end position="74"/>
    </location>
</feature>
<organism evidence="2 3">
    <name type="scientific">Anabarilius grahami</name>
    <name type="common">Kanglang fish</name>
    <name type="synonym">Barilius grahami</name>
    <dbReference type="NCBI Taxonomy" id="495550"/>
    <lineage>
        <taxon>Eukaryota</taxon>
        <taxon>Metazoa</taxon>
        <taxon>Chordata</taxon>
        <taxon>Craniata</taxon>
        <taxon>Vertebrata</taxon>
        <taxon>Euteleostomi</taxon>
        <taxon>Actinopterygii</taxon>
        <taxon>Neopterygii</taxon>
        <taxon>Teleostei</taxon>
        <taxon>Ostariophysi</taxon>
        <taxon>Cypriniformes</taxon>
        <taxon>Xenocyprididae</taxon>
        <taxon>Xenocypridinae</taxon>
        <taxon>Xenocypridinae incertae sedis</taxon>
        <taxon>Anabarilius</taxon>
    </lineage>
</organism>
<dbReference type="EMBL" id="RJVU01042534">
    <property type="protein sequence ID" value="ROL45775.1"/>
    <property type="molecule type" value="Genomic_DNA"/>
</dbReference>
<evidence type="ECO:0000313" key="3">
    <source>
        <dbReference type="Proteomes" id="UP000281406"/>
    </source>
</evidence>
<proteinExistence type="predicted"/>
<dbReference type="AlphaFoldDB" id="A0A3N0YHQ1"/>
<comment type="caution">
    <text evidence="2">The sequence shown here is derived from an EMBL/GenBank/DDBJ whole genome shotgun (WGS) entry which is preliminary data.</text>
</comment>
<sequence>MQATATIEAYIDERLSEEVGKYPHLYNSSIKEYRHASNACVCTACHHDILQSHHSLFLFSLSLALSYQIVLATLRGMQAGSGLSHLSDRG</sequence>
<keyword evidence="1" id="KW-0472">Membrane</keyword>
<gene>
    <name evidence="2" type="ORF">DPX16_11470</name>
</gene>
<dbReference type="OrthoDB" id="5803771at2759"/>
<keyword evidence="1" id="KW-1133">Transmembrane helix</keyword>
<accession>A0A3N0YHQ1</accession>
<name>A0A3N0YHQ1_ANAGA</name>